<evidence type="ECO:0000313" key="1">
    <source>
        <dbReference type="EMBL" id="SFD64060.1"/>
    </source>
</evidence>
<accession>A0A1I1U828</accession>
<gene>
    <name evidence="1" type="ORF">SAMN05216378_0785</name>
</gene>
<dbReference type="SUPFAM" id="SSF51905">
    <property type="entry name" value="FAD/NAD(P)-binding domain"/>
    <property type="match status" value="1"/>
</dbReference>
<dbReference type="STRING" id="1045775.SAMN05216378_0785"/>
<dbReference type="RefSeq" id="WP_175532715.1">
    <property type="nucleotide sequence ID" value="NZ_FOMT01000001.1"/>
</dbReference>
<keyword evidence="2" id="KW-1185">Reference proteome</keyword>
<sequence>MKPVEHVSTMIIGASMLGLGLASRIGRDALVIEPSNGVGIEFIRSFKLSDRKYAPLTASGIELHRELIRRNVTDEEGRLHLPGMMPVLIKHITGQKLDVRMQTQVVEAQPCDGKFEVVCYDASGFRHIVADRLVDTTSGCVTKVDRCQVKAKCLNMMLLGSPDAGRTEGLSAYALYQGRFPNETVLKYAVDPMDDWFSARSKLFEFWLNRPEPLRSCAFVTHADEFDMEFDTQQAQIQPGWDWLPSAYYVNPLEAYEQGYNLRLGVNGDAFNGETCWGNYAIH</sequence>
<protein>
    <submittedName>
        <fullName evidence="1">Uncharacterized protein</fullName>
    </submittedName>
</protein>
<evidence type="ECO:0000313" key="2">
    <source>
        <dbReference type="Proteomes" id="UP000198855"/>
    </source>
</evidence>
<reference evidence="2" key="1">
    <citation type="submission" date="2016-10" db="EMBL/GenBank/DDBJ databases">
        <authorList>
            <person name="Varghese N."/>
            <person name="Submissions S."/>
        </authorList>
    </citation>
    <scope>NUCLEOTIDE SEQUENCE [LARGE SCALE GENOMIC DNA]</scope>
    <source>
        <strain evidence="2">CGMCC 1.10784</strain>
    </source>
</reference>
<name>A0A1I1U828_9BACL</name>
<dbReference type="Proteomes" id="UP000198855">
    <property type="component" value="Unassembled WGS sequence"/>
</dbReference>
<dbReference type="InterPro" id="IPR036188">
    <property type="entry name" value="FAD/NAD-bd_sf"/>
</dbReference>
<proteinExistence type="predicted"/>
<dbReference type="AlphaFoldDB" id="A0A1I1U828"/>
<dbReference type="EMBL" id="FOMT01000001">
    <property type="protein sequence ID" value="SFD64060.1"/>
    <property type="molecule type" value="Genomic_DNA"/>
</dbReference>
<organism evidence="1 2">
    <name type="scientific">Paenibacillus catalpae</name>
    <dbReference type="NCBI Taxonomy" id="1045775"/>
    <lineage>
        <taxon>Bacteria</taxon>
        <taxon>Bacillati</taxon>
        <taxon>Bacillota</taxon>
        <taxon>Bacilli</taxon>
        <taxon>Bacillales</taxon>
        <taxon>Paenibacillaceae</taxon>
        <taxon>Paenibacillus</taxon>
    </lineage>
</organism>